<dbReference type="PROSITE" id="PS00731">
    <property type="entry name" value="AP_NUCLEASE_F2_3"/>
    <property type="match status" value="1"/>
</dbReference>
<evidence type="ECO:0000313" key="9">
    <source>
        <dbReference type="EMBL" id="KKM70154.1"/>
    </source>
</evidence>
<evidence type="ECO:0000256" key="2">
    <source>
        <dbReference type="ARBA" id="ARBA00005340"/>
    </source>
</evidence>
<dbReference type="HAMAP" id="MF_00152">
    <property type="entry name" value="Nfo"/>
    <property type="match status" value="1"/>
</dbReference>
<comment type="cofactor">
    <cofactor evidence="1">
        <name>Zn(2+)</name>
        <dbReference type="ChEBI" id="CHEBI:29105"/>
    </cofactor>
</comment>
<dbReference type="PANTHER" id="PTHR21445:SF0">
    <property type="entry name" value="APURINIC-APYRIMIDINIC ENDONUCLEASE"/>
    <property type="match status" value="1"/>
</dbReference>
<dbReference type="InterPro" id="IPR018246">
    <property type="entry name" value="AP_endonuc_F2_Zn_BS"/>
</dbReference>
<name>A0A0F9JJV9_9ZZZZ</name>
<dbReference type="NCBIfam" id="TIGR00587">
    <property type="entry name" value="nfo"/>
    <property type="match status" value="1"/>
</dbReference>
<evidence type="ECO:0000256" key="1">
    <source>
        <dbReference type="ARBA" id="ARBA00001947"/>
    </source>
</evidence>
<keyword evidence="4" id="KW-0227">DNA damage</keyword>
<evidence type="ECO:0000256" key="7">
    <source>
        <dbReference type="ARBA" id="ARBA00023204"/>
    </source>
</evidence>
<dbReference type="FunFam" id="3.20.20.150:FF:000001">
    <property type="entry name" value="Probable endonuclease 4"/>
    <property type="match status" value="1"/>
</dbReference>
<dbReference type="Pfam" id="PF01261">
    <property type="entry name" value="AP_endonuc_2"/>
    <property type="match status" value="1"/>
</dbReference>
<proteinExistence type="inferred from homology"/>
<keyword evidence="3" id="KW-0479">Metal-binding</keyword>
<evidence type="ECO:0000256" key="6">
    <source>
        <dbReference type="ARBA" id="ARBA00022833"/>
    </source>
</evidence>
<comment type="caution">
    <text evidence="9">The sequence shown here is derived from an EMBL/GenBank/DDBJ whole genome shotgun (WGS) entry which is preliminary data.</text>
</comment>
<reference evidence="9" key="1">
    <citation type="journal article" date="2015" name="Nature">
        <title>Complex archaea that bridge the gap between prokaryotes and eukaryotes.</title>
        <authorList>
            <person name="Spang A."/>
            <person name="Saw J.H."/>
            <person name="Jorgensen S.L."/>
            <person name="Zaremba-Niedzwiedzka K."/>
            <person name="Martijn J."/>
            <person name="Lind A.E."/>
            <person name="van Eijk R."/>
            <person name="Schleper C."/>
            <person name="Guy L."/>
            <person name="Ettema T.J."/>
        </authorList>
    </citation>
    <scope>NUCLEOTIDE SEQUENCE</scope>
</reference>
<dbReference type="Gene3D" id="3.20.20.150">
    <property type="entry name" value="Divalent-metal-dependent TIM barrel enzymes"/>
    <property type="match status" value="1"/>
</dbReference>
<gene>
    <name evidence="9" type="ORF">LCGC14_1443550</name>
</gene>
<dbReference type="SMART" id="SM00518">
    <property type="entry name" value="AP2Ec"/>
    <property type="match status" value="1"/>
</dbReference>
<sequence>MNSNHLDGEEPAVNEKRQQTCSLLGAHFSIAGGLHQALYKAVSYRCNTLQIFTKNANTWKERYLSQSDIDRFEKAKSETGLTQIASHTSYLINLATDEKKKHFLSYNALKQELIRSSTLGIPYVVLHPGFSMGSGEASGIRRIADNIDAIFAEIPYSNTRLLLETTAGQGSSLGHTFDQIRSMMDKIENKKRIGVCLDTCHIFAAGYDIRTEPSYKKTIREFDSIIGLTNLYLIHLNDAKKDLGTRVDRHEHIGLGLIGVDAFKYFMSDKLFIHIPKIIETPKFMEGKDMDNINLKRLRGLTN</sequence>
<evidence type="ECO:0000259" key="8">
    <source>
        <dbReference type="Pfam" id="PF01261"/>
    </source>
</evidence>
<feature type="domain" description="Xylose isomerase-like TIM barrel" evidence="8">
    <location>
        <begin position="41"/>
        <end position="283"/>
    </location>
</feature>
<dbReference type="EMBL" id="LAZR01009869">
    <property type="protein sequence ID" value="KKM70154.1"/>
    <property type="molecule type" value="Genomic_DNA"/>
</dbReference>
<dbReference type="GO" id="GO:0006284">
    <property type="term" value="P:base-excision repair"/>
    <property type="evidence" value="ECO:0007669"/>
    <property type="project" value="TreeGrafter"/>
</dbReference>
<dbReference type="PROSITE" id="PS51432">
    <property type="entry name" value="AP_NUCLEASE_F2_4"/>
    <property type="match status" value="1"/>
</dbReference>
<protein>
    <recommendedName>
        <fullName evidence="8">Xylose isomerase-like TIM barrel domain-containing protein</fullName>
    </recommendedName>
</protein>
<dbReference type="InterPro" id="IPR013022">
    <property type="entry name" value="Xyl_isomerase-like_TIM-brl"/>
</dbReference>
<comment type="similarity">
    <text evidence="2">Belongs to the AP endonuclease 2 family.</text>
</comment>
<dbReference type="PANTHER" id="PTHR21445">
    <property type="entry name" value="ENDONUCLEASE IV ENDODEOXYRIBONUCLEASE IV"/>
    <property type="match status" value="1"/>
</dbReference>
<dbReference type="GO" id="GO:0003677">
    <property type="term" value="F:DNA binding"/>
    <property type="evidence" value="ECO:0007669"/>
    <property type="project" value="InterPro"/>
</dbReference>
<dbReference type="AlphaFoldDB" id="A0A0F9JJV9"/>
<dbReference type="InterPro" id="IPR001719">
    <property type="entry name" value="AP_endonuc_2"/>
</dbReference>
<dbReference type="GO" id="GO:0003906">
    <property type="term" value="F:DNA-(apurinic or apyrimidinic site) endonuclease activity"/>
    <property type="evidence" value="ECO:0007669"/>
    <property type="project" value="TreeGrafter"/>
</dbReference>
<dbReference type="InterPro" id="IPR036237">
    <property type="entry name" value="Xyl_isomerase-like_sf"/>
</dbReference>
<keyword evidence="5" id="KW-0378">Hydrolase</keyword>
<evidence type="ECO:0000256" key="4">
    <source>
        <dbReference type="ARBA" id="ARBA00022763"/>
    </source>
</evidence>
<keyword evidence="6" id="KW-0862">Zinc</keyword>
<dbReference type="SUPFAM" id="SSF51658">
    <property type="entry name" value="Xylose isomerase-like"/>
    <property type="match status" value="1"/>
</dbReference>
<evidence type="ECO:0000256" key="5">
    <source>
        <dbReference type="ARBA" id="ARBA00022801"/>
    </source>
</evidence>
<dbReference type="GO" id="GO:0008081">
    <property type="term" value="F:phosphoric diester hydrolase activity"/>
    <property type="evidence" value="ECO:0007669"/>
    <property type="project" value="TreeGrafter"/>
</dbReference>
<evidence type="ECO:0000256" key="3">
    <source>
        <dbReference type="ARBA" id="ARBA00022723"/>
    </source>
</evidence>
<accession>A0A0F9JJV9</accession>
<dbReference type="CDD" id="cd00019">
    <property type="entry name" value="AP2Ec"/>
    <property type="match status" value="1"/>
</dbReference>
<keyword evidence="7" id="KW-0234">DNA repair</keyword>
<dbReference type="GO" id="GO:0008270">
    <property type="term" value="F:zinc ion binding"/>
    <property type="evidence" value="ECO:0007669"/>
    <property type="project" value="InterPro"/>
</dbReference>
<organism evidence="9">
    <name type="scientific">marine sediment metagenome</name>
    <dbReference type="NCBI Taxonomy" id="412755"/>
    <lineage>
        <taxon>unclassified sequences</taxon>
        <taxon>metagenomes</taxon>
        <taxon>ecological metagenomes</taxon>
    </lineage>
</organism>
<dbReference type="PROSITE" id="PS00730">
    <property type="entry name" value="AP_NUCLEASE_F2_2"/>
    <property type="match status" value="1"/>
</dbReference>